<dbReference type="GO" id="GO:0046872">
    <property type="term" value="F:metal ion binding"/>
    <property type="evidence" value="ECO:0007669"/>
    <property type="project" value="UniProtKB-KW"/>
</dbReference>
<dbReference type="EMBL" id="JALAZD010000003">
    <property type="protein sequence ID" value="MCI0128842.1"/>
    <property type="molecule type" value="Genomic_DNA"/>
</dbReference>
<gene>
    <name evidence="6" type="ORF">ML536_18565</name>
</gene>
<keyword evidence="1 4" id="KW-0349">Heme</keyword>
<name>A0AA41QPW6_9HYPH</name>
<keyword evidence="7" id="KW-1185">Reference proteome</keyword>
<protein>
    <submittedName>
        <fullName evidence="6">C-type cytochrome</fullName>
    </submittedName>
</protein>
<evidence type="ECO:0000313" key="7">
    <source>
        <dbReference type="Proteomes" id="UP001156140"/>
    </source>
</evidence>
<feature type="domain" description="Cytochrome c" evidence="5">
    <location>
        <begin position="35"/>
        <end position="145"/>
    </location>
</feature>
<proteinExistence type="predicted"/>
<dbReference type="Proteomes" id="UP001156140">
    <property type="component" value="Unassembled WGS sequence"/>
</dbReference>
<evidence type="ECO:0000256" key="3">
    <source>
        <dbReference type="ARBA" id="ARBA00023004"/>
    </source>
</evidence>
<evidence type="ECO:0000256" key="2">
    <source>
        <dbReference type="ARBA" id="ARBA00022723"/>
    </source>
</evidence>
<keyword evidence="3 4" id="KW-0408">Iron</keyword>
<evidence type="ECO:0000313" key="6">
    <source>
        <dbReference type="EMBL" id="MCI0128842.1"/>
    </source>
</evidence>
<dbReference type="GO" id="GO:0009055">
    <property type="term" value="F:electron transfer activity"/>
    <property type="evidence" value="ECO:0007669"/>
    <property type="project" value="InterPro"/>
</dbReference>
<dbReference type="PROSITE" id="PS51007">
    <property type="entry name" value="CYTC"/>
    <property type="match status" value="1"/>
</dbReference>
<evidence type="ECO:0000256" key="4">
    <source>
        <dbReference type="PROSITE-ProRule" id="PRU00433"/>
    </source>
</evidence>
<dbReference type="InterPro" id="IPR009056">
    <property type="entry name" value="Cyt_c-like_dom"/>
</dbReference>
<accession>A0AA41QPW6</accession>
<dbReference type="Gene3D" id="1.10.760.10">
    <property type="entry name" value="Cytochrome c-like domain"/>
    <property type="match status" value="1"/>
</dbReference>
<sequence length="166" mass="17411">MPLSGRHISKSAQAGIIFAVGMLGLGLTSWPATAQQLSGGARIYFEKGGCNQCHGTNGDGVGDDAREHGANFRESALDKETMVMIISCGVPGTNMPYFEKFSYTDDRCYGMTAADAGTDKPQAPITTFLAKRDISAVADYILETFVGQGPVAPGAEKPAQPPPAAH</sequence>
<organism evidence="6 7">
    <name type="scientific">Paradevosia shaoguanensis</name>
    <dbReference type="NCBI Taxonomy" id="1335043"/>
    <lineage>
        <taxon>Bacteria</taxon>
        <taxon>Pseudomonadati</taxon>
        <taxon>Pseudomonadota</taxon>
        <taxon>Alphaproteobacteria</taxon>
        <taxon>Hyphomicrobiales</taxon>
        <taxon>Devosiaceae</taxon>
        <taxon>Paradevosia</taxon>
    </lineage>
</organism>
<reference evidence="6" key="1">
    <citation type="submission" date="2022-03" db="EMBL/GenBank/DDBJ databases">
        <title>The complete genome sequence of a Methyloterrigena soli.</title>
        <authorList>
            <person name="Zi Z."/>
        </authorList>
    </citation>
    <scope>NUCLEOTIDE SEQUENCE</scope>
    <source>
        <strain evidence="6">M48</strain>
    </source>
</reference>
<dbReference type="GO" id="GO:0020037">
    <property type="term" value="F:heme binding"/>
    <property type="evidence" value="ECO:0007669"/>
    <property type="project" value="InterPro"/>
</dbReference>
<dbReference type="SUPFAM" id="SSF46626">
    <property type="entry name" value="Cytochrome c"/>
    <property type="match status" value="1"/>
</dbReference>
<evidence type="ECO:0000259" key="5">
    <source>
        <dbReference type="PROSITE" id="PS51007"/>
    </source>
</evidence>
<keyword evidence="2 4" id="KW-0479">Metal-binding</keyword>
<evidence type="ECO:0000256" key="1">
    <source>
        <dbReference type="ARBA" id="ARBA00022617"/>
    </source>
</evidence>
<dbReference type="RefSeq" id="WP_281736905.1">
    <property type="nucleotide sequence ID" value="NZ_JAKETQ010000003.1"/>
</dbReference>
<dbReference type="InterPro" id="IPR036909">
    <property type="entry name" value="Cyt_c-like_dom_sf"/>
</dbReference>
<comment type="caution">
    <text evidence="6">The sequence shown here is derived from an EMBL/GenBank/DDBJ whole genome shotgun (WGS) entry which is preliminary data.</text>
</comment>
<dbReference type="Pfam" id="PF13442">
    <property type="entry name" value="Cytochrome_CBB3"/>
    <property type="match status" value="1"/>
</dbReference>
<dbReference type="AlphaFoldDB" id="A0AA41QPW6"/>